<dbReference type="EMBL" id="KQ964289">
    <property type="protein sequence ID" value="KXJ85233.1"/>
    <property type="molecule type" value="Genomic_DNA"/>
</dbReference>
<name>A0A136IJT2_9PEZI</name>
<dbReference type="InParanoid" id="A0A136IJT2"/>
<accession>A0A136IJT2</accession>
<dbReference type="Proteomes" id="UP000070501">
    <property type="component" value="Unassembled WGS sequence"/>
</dbReference>
<evidence type="ECO:0000256" key="1">
    <source>
        <dbReference type="SAM" id="MobiDB-lite"/>
    </source>
</evidence>
<protein>
    <submittedName>
        <fullName evidence="2">Uncharacterized protein</fullName>
    </submittedName>
</protein>
<evidence type="ECO:0000313" key="2">
    <source>
        <dbReference type="EMBL" id="KXJ85233.1"/>
    </source>
</evidence>
<feature type="region of interest" description="Disordered" evidence="1">
    <location>
        <begin position="358"/>
        <end position="382"/>
    </location>
</feature>
<dbReference type="AlphaFoldDB" id="A0A136IJT2"/>
<sequence length="403" mass="42609">MSSISNTVVYTVPAALAGVTALVAVSLCIANGVVLRKTTEVPQTTFRTVTTPLLLLFIGAGLGLAQAVYALVGPSSSSSTSSTANKTLLITSVLSTLGVVFIRAASILLLLACVGISLDTLARLQPTEAHRHVVTRRLTITAATVAWLLTLASAAGGIARITGRTERLVVYLPGAAATVFYAILVLGFAGALWPVLALSRAAKGVVRWSVNIPATLIAAIVIAWIYSVVSLGYFALAFSNAIGARSILLNNTLLVPFGLAVQVIMYLFPLVALTILFAAGLRGARHGVWRPAEHGGGGGVYYDQAYPAAGDGGGLQYMSPYQQQQQEYYFATQQQQQGPVEMEQQQYYNQRQRPVEMNAGPYSHHGVSGHAGSPPPPGYELDAQGMYAYGKVPQPVNYREVGS</sequence>
<evidence type="ECO:0000313" key="3">
    <source>
        <dbReference type="Proteomes" id="UP000070501"/>
    </source>
</evidence>
<reference evidence="3" key="1">
    <citation type="submission" date="2016-02" db="EMBL/GenBank/DDBJ databases">
        <title>Draft genome sequence of Microdochium bolleyi, a fungal endophyte of beachgrass.</title>
        <authorList>
            <consortium name="DOE Joint Genome Institute"/>
            <person name="David A.S."/>
            <person name="May G."/>
            <person name="Haridas S."/>
            <person name="Lim J."/>
            <person name="Wang M."/>
            <person name="Labutti K."/>
            <person name="Lipzen A."/>
            <person name="Barry K."/>
            <person name="Grigoriev I.V."/>
        </authorList>
    </citation>
    <scope>NUCLEOTIDE SEQUENCE [LARGE SCALE GENOMIC DNA]</scope>
    <source>
        <strain evidence="3">J235TASD1</strain>
    </source>
</reference>
<proteinExistence type="predicted"/>
<organism evidence="2 3">
    <name type="scientific">Microdochium bolleyi</name>
    <dbReference type="NCBI Taxonomy" id="196109"/>
    <lineage>
        <taxon>Eukaryota</taxon>
        <taxon>Fungi</taxon>
        <taxon>Dikarya</taxon>
        <taxon>Ascomycota</taxon>
        <taxon>Pezizomycotina</taxon>
        <taxon>Sordariomycetes</taxon>
        <taxon>Xylariomycetidae</taxon>
        <taxon>Xylariales</taxon>
        <taxon>Microdochiaceae</taxon>
        <taxon>Microdochium</taxon>
    </lineage>
</organism>
<gene>
    <name evidence="2" type="ORF">Micbo1qcDRAFT_223619</name>
</gene>
<keyword evidence="3" id="KW-1185">Reference proteome</keyword>